<keyword evidence="3" id="KW-1185">Reference proteome</keyword>
<sequence>MSLCLRADDPCSSQSAHSKMTCGGLQGSDSQVRSEEVTVYRNTNEPSEETQARDTEKHRESVGIKRQSLW</sequence>
<evidence type="ECO:0000313" key="2">
    <source>
        <dbReference type="EMBL" id="CAL1614438.1"/>
    </source>
</evidence>
<dbReference type="EMBL" id="OZ035830">
    <property type="protein sequence ID" value="CAL1614438.1"/>
    <property type="molecule type" value="Genomic_DNA"/>
</dbReference>
<name>A0AAV2MLU5_KNICA</name>
<dbReference type="AlphaFoldDB" id="A0AAV2MLU5"/>
<feature type="region of interest" description="Disordered" evidence="1">
    <location>
        <begin position="1"/>
        <end position="70"/>
    </location>
</feature>
<gene>
    <name evidence="2" type="ORF">KC01_LOCUS40485</name>
</gene>
<accession>A0AAV2MLU5</accession>
<proteinExistence type="predicted"/>
<dbReference type="Proteomes" id="UP001497482">
    <property type="component" value="Chromosome 8"/>
</dbReference>
<feature type="compositionally biased region" description="Basic and acidic residues" evidence="1">
    <location>
        <begin position="50"/>
        <end position="63"/>
    </location>
</feature>
<reference evidence="2 3" key="1">
    <citation type="submission" date="2024-04" db="EMBL/GenBank/DDBJ databases">
        <authorList>
            <person name="Waldvogel A.-M."/>
            <person name="Schoenle A."/>
        </authorList>
    </citation>
    <scope>NUCLEOTIDE SEQUENCE [LARGE SCALE GENOMIC DNA]</scope>
</reference>
<evidence type="ECO:0000313" key="3">
    <source>
        <dbReference type="Proteomes" id="UP001497482"/>
    </source>
</evidence>
<organism evidence="2 3">
    <name type="scientific">Knipowitschia caucasica</name>
    <name type="common">Caucasian dwarf goby</name>
    <name type="synonym">Pomatoschistus caucasicus</name>
    <dbReference type="NCBI Taxonomy" id="637954"/>
    <lineage>
        <taxon>Eukaryota</taxon>
        <taxon>Metazoa</taxon>
        <taxon>Chordata</taxon>
        <taxon>Craniata</taxon>
        <taxon>Vertebrata</taxon>
        <taxon>Euteleostomi</taxon>
        <taxon>Actinopterygii</taxon>
        <taxon>Neopterygii</taxon>
        <taxon>Teleostei</taxon>
        <taxon>Neoteleostei</taxon>
        <taxon>Acanthomorphata</taxon>
        <taxon>Gobiaria</taxon>
        <taxon>Gobiiformes</taxon>
        <taxon>Gobioidei</taxon>
        <taxon>Gobiidae</taxon>
        <taxon>Gobiinae</taxon>
        <taxon>Knipowitschia</taxon>
    </lineage>
</organism>
<evidence type="ECO:0000256" key="1">
    <source>
        <dbReference type="SAM" id="MobiDB-lite"/>
    </source>
</evidence>
<protein>
    <submittedName>
        <fullName evidence="2">Uncharacterized protein</fullName>
    </submittedName>
</protein>